<dbReference type="STRING" id="1429083.GCA_001885685_03197"/>
<dbReference type="EMBL" id="FOAS01000014">
    <property type="protein sequence ID" value="SEL56949.1"/>
    <property type="molecule type" value="Genomic_DNA"/>
</dbReference>
<dbReference type="PANTHER" id="PTHR21392:SF0">
    <property type="entry name" value="TRNA-URIDINE AMINOCARBOXYPROPYLTRANSFERASE 2"/>
    <property type="match status" value="1"/>
</dbReference>
<dbReference type="RefSeq" id="WP_074869698.1">
    <property type="nucleotide sequence ID" value="NZ_FOAS01000014.1"/>
</dbReference>
<gene>
    <name evidence="7" type="ORF">SAMN05216214_11464</name>
</gene>
<evidence type="ECO:0000256" key="4">
    <source>
        <dbReference type="ARBA" id="ARBA00022694"/>
    </source>
</evidence>
<dbReference type="InterPro" id="IPR005636">
    <property type="entry name" value="DTW"/>
</dbReference>
<protein>
    <recommendedName>
        <fullName evidence="1">tRNA-uridine aminocarboxypropyltransferase</fullName>
        <ecNumber evidence="1">2.5.1.25</ecNumber>
    </recommendedName>
</protein>
<evidence type="ECO:0000256" key="1">
    <source>
        <dbReference type="ARBA" id="ARBA00012386"/>
    </source>
</evidence>
<dbReference type="GO" id="GO:0008033">
    <property type="term" value="P:tRNA processing"/>
    <property type="evidence" value="ECO:0007669"/>
    <property type="project" value="UniProtKB-KW"/>
</dbReference>
<dbReference type="Proteomes" id="UP000185766">
    <property type="component" value="Unassembled WGS sequence"/>
</dbReference>
<name>A0A1H7R9W8_9GAMM</name>
<keyword evidence="4" id="KW-0819">tRNA processing</keyword>
<feature type="domain" description="DTW" evidence="6">
    <location>
        <begin position="1"/>
        <end position="187"/>
    </location>
</feature>
<evidence type="ECO:0000313" key="8">
    <source>
        <dbReference type="Proteomes" id="UP000185766"/>
    </source>
</evidence>
<proteinExistence type="inferred from homology"/>
<comment type="similarity">
    <text evidence="5">Belongs to the TDD superfamily. DTWD2 family.</text>
</comment>
<organism evidence="7 8">
    <name type="scientific">Atopomonas hussainii</name>
    <dbReference type="NCBI Taxonomy" id="1429083"/>
    <lineage>
        <taxon>Bacteria</taxon>
        <taxon>Pseudomonadati</taxon>
        <taxon>Pseudomonadota</taxon>
        <taxon>Gammaproteobacteria</taxon>
        <taxon>Pseudomonadales</taxon>
        <taxon>Pseudomonadaceae</taxon>
        <taxon>Atopomonas</taxon>
    </lineage>
</organism>
<dbReference type="EC" id="2.5.1.25" evidence="1"/>
<evidence type="ECO:0000313" key="7">
    <source>
        <dbReference type="EMBL" id="SEL56949.1"/>
    </source>
</evidence>
<evidence type="ECO:0000256" key="3">
    <source>
        <dbReference type="ARBA" id="ARBA00022691"/>
    </source>
</evidence>
<evidence type="ECO:0000256" key="5">
    <source>
        <dbReference type="ARBA" id="ARBA00034489"/>
    </source>
</evidence>
<dbReference type="Pfam" id="PF03942">
    <property type="entry name" value="DTW"/>
    <property type="match status" value="1"/>
</dbReference>
<reference evidence="7 8" key="1">
    <citation type="submission" date="2016-10" db="EMBL/GenBank/DDBJ databases">
        <authorList>
            <person name="de Groot N.N."/>
        </authorList>
    </citation>
    <scope>NUCLEOTIDE SEQUENCE [LARGE SCALE GENOMIC DNA]</scope>
    <source>
        <strain evidence="7 8">JCM 19513</strain>
    </source>
</reference>
<accession>A0A1H7R9W8</accession>
<keyword evidence="3" id="KW-0949">S-adenosyl-L-methionine</keyword>
<dbReference type="InterPro" id="IPR039262">
    <property type="entry name" value="DTWD2/TAPT"/>
</dbReference>
<evidence type="ECO:0000256" key="2">
    <source>
        <dbReference type="ARBA" id="ARBA00022679"/>
    </source>
</evidence>
<dbReference type="PANTHER" id="PTHR21392">
    <property type="entry name" value="TRNA-URIDINE AMINOCARBOXYPROPYLTRANSFERASE 2"/>
    <property type="match status" value="1"/>
</dbReference>
<dbReference type="AlphaFoldDB" id="A0A1H7R9W8"/>
<dbReference type="GO" id="GO:0016432">
    <property type="term" value="F:tRNA-uridine aminocarboxypropyltransferase activity"/>
    <property type="evidence" value="ECO:0007669"/>
    <property type="project" value="UniProtKB-EC"/>
</dbReference>
<sequence>MRINCAQCLRPEVQCLCAYLPRLESRWQVLILRHSSEAKHALNTARLAVLGLKQCRLMDGEVFAQLPALLAEPGWQNWLLFPAASAQLVEQGVASEAGQRQRLIVLDGSWRKAKRLLHCNPCLAALPRLSFASPPPSRYRLRKVPTAEALSTIEAITYALEQLEGRSFQSLLAPFEALIEQQISAMGSKRYQADFAARNAHLDA</sequence>
<evidence type="ECO:0000259" key="6">
    <source>
        <dbReference type="SMART" id="SM01144"/>
    </source>
</evidence>
<keyword evidence="8" id="KW-1185">Reference proteome</keyword>
<dbReference type="SMART" id="SM01144">
    <property type="entry name" value="DTW"/>
    <property type="match status" value="1"/>
</dbReference>
<keyword evidence="2" id="KW-0808">Transferase</keyword>